<dbReference type="GO" id="GO:0016757">
    <property type="term" value="F:glycosyltransferase activity"/>
    <property type="evidence" value="ECO:0007669"/>
    <property type="project" value="UniProtKB-KW"/>
</dbReference>
<dbReference type="OrthoDB" id="9771846at2"/>
<dbReference type="Proteomes" id="UP000294621">
    <property type="component" value="Unassembled WGS sequence"/>
</dbReference>
<sequence length="603" mass="65285">MSARQGGLRALPGFVGTGDPADVAVLIVTFNSECEVPGLIDSLRQEARDQSIRVVVADNSQTPLTMQALSNHQDVVAFSTGANLGYAGAINAARKRAGVAGNYLILNPDLRVKPGAVAALRKRMESTGAGVVVPQLLDEDGSTYRSLRREPTLFRALGDALMGSRLRKRPGWLSEMDHDAGSYRRPHRVDWATGAALLIRSDVAEAVGDWDERFFLYSEETDYMRRVRSMGFAVWYEPLAVMVHSRGGSGSSPGLEALMGANRIRYVQKFHRTGYARAFRAAVVFSALLRVPLPGRWRIFALVANPSRWGELPRATAHPSLNVQPTDVPYGAVIIPAHNEAAVLGRTLDALKVPLDSGRVEVIVACNGCTDGTAEVARSVSGVRVIQLLEASKVAALNAGDCAATRWPRLYLDADIELPAEALCATLDALSADDGVLCARPAFCYQTEGASWLVRAYYRARNRLPQASASMWGAGIYGLSHKGHQRLERFPMVTADDCFIDRLFGADEKSIVACRPVIVRTPRSAKALLSTLKRIYRGNSELTEGRAAGSGHTARQLAASVRGPASASDALVYGVFALAGRLASGPRREWERDESSRTAREES</sequence>
<dbReference type="AlphaFoldDB" id="A0A4R5XVU5"/>
<feature type="domain" description="Glycosyltransferase 2-like" evidence="1">
    <location>
        <begin position="333"/>
        <end position="456"/>
    </location>
</feature>
<evidence type="ECO:0000313" key="2">
    <source>
        <dbReference type="EMBL" id="TDL35959.1"/>
    </source>
</evidence>
<feature type="domain" description="Glycosyltransferase 2-like" evidence="1">
    <location>
        <begin position="25"/>
        <end position="157"/>
    </location>
</feature>
<dbReference type="PANTHER" id="PTHR43179">
    <property type="entry name" value="RHAMNOSYLTRANSFERASE WBBL"/>
    <property type="match status" value="1"/>
</dbReference>
<dbReference type="InterPro" id="IPR001173">
    <property type="entry name" value="Glyco_trans_2-like"/>
</dbReference>
<dbReference type="EMBL" id="SMZQ01000008">
    <property type="protein sequence ID" value="TDL35959.1"/>
    <property type="molecule type" value="Genomic_DNA"/>
</dbReference>
<dbReference type="SUPFAM" id="SSF53448">
    <property type="entry name" value="Nucleotide-diphospho-sugar transferases"/>
    <property type="match status" value="2"/>
</dbReference>
<name>A0A4R5XVU5_9MICC</name>
<evidence type="ECO:0000313" key="3">
    <source>
        <dbReference type="Proteomes" id="UP000294621"/>
    </source>
</evidence>
<dbReference type="PANTHER" id="PTHR43179:SF7">
    <property type="entry name" value="RHAMNOSYLTRANSFERASE WBBL"/>
    <property type="match status" value="1"/>
</dbReference>
<comment type="caution">
    <text evidence="2">The sequence shown here is derived from an EMBL/GenBank/DDBJ whole genome shotgun (WGS) entry which is preliminary data.</text>
</comment>
<evidence type="ECO:0000259" key="1">
    <source>
        <dbReference type="Pfam" id="PF00535"/>
    </source>
</evidence>
<dbReference type="Gene3D" id="3.90.550.10">
    <property type="entry name" value="Spore Coat Polysaccharide Biosynthesis Protein SpsA, Chain A"/>
    <property type="match status" value="2"/>
</dbReference>
<protein>
    <submittedName>
        <fullName evidence="2">Glycosyltransferase</fullName>
    </submittedName>
</protein>
<dbReference type="InterPro" id="IPR029044">
    <property type="entry name" value="Nucleotide-diphossugar_trans"/>
</dbReference>
<keyword evidence="2" id="KW-0808">Transferase</keyword>
<proteinExistence type="predicted"/>
<gene>
    <name evidence="2" type="ORF">E2R57_14860</name>
</gene>
<reference evidence="2 3" key="1">
    <citation type="submission" date="2019-03" db="EMBL/GenBank/DDBJ databases">
        <title>Genome Sequencing and Assembly of Various Microbes Isolated from Partially Reclaimed Soil and Acid Mine Drainage (AMD) Site.</title>
        <authorList>
            <person name="Steinbock B."/>
            <person name="Bechtold R."/>
            <person name="Sevigny J.L."/>
            <person name="Thomas D."/>
            <person name="Cuthill L.R."/>
            <person name="Aveiro Johannsen E.J."/>
            <person name="Thomas K."/>
            <person name="Ghosh A."/>
        </authorList>
    </citation>
    <scope>NUCLEOTIDE SEQUENCE [LARGE SCALE GENOMIC DNA]</scope>
    <source>
        <strain evidence="2 3">S-A1</strain>
    </source>
</reference>
<dbReference type="Pfam" id="PF00535">
    <property type="entry name" value="Glycos_transf_2"/>
    <property type="match status" value="2"/>
</dbReference>
<accession>A0A4R5XVU5</accession>
<organism evidence="2 3">
    <name type="scientific">Arthrobacter nitrophenolicus</name>
    <dbReference type="NCBI Taxonomy" id="683150"/>
    <lineage>
        <taxon>Bacteria</taxon>
        <taxon>Bacillati</taxon>
        <taxon>Actinomycetota</taxon>
        <taxon>Actinomycetes</taxon>
        <taxon>Micrococcales</taxon>
        <taxon>Micrococcaceae</taxon>
        <taxon>Arthrobacter</taxon>
    </lineage>
</organism>